<protein>
    <submittedName>
        <fullName evidence="2">ORF-3; unknown function</fullName>
    </submittedName>
</protein>
<reference evidence="2" key="1">
    <citation type="journal article" date="1997" name="J. Bacteriol.">
        <title>Characterization of a locus from Carnobacterium piscicola LV17B involved in bacteriocin production and immunity: evidence for global inducer-mediated transcriptional regulation.</title>
        <authorList>
            <person name="Quadri L.E."/>
            <person name="Kleerebezem M."/>
            <person name="Kuipers O.P."/>
            <person name="de Vos W.M."/>
            <person name="Roy K.L."/>
            <person name="Vederas J.C."/>
            <person name="Stiles M.E."/>
        </authorList>
    </citation>
    <scope>NUCLEOTIDE SEQUENCE</scope>
    <source>
        <strain evidence="2">LV17B</strain>
    </source>
</reference>
<sequence length="42" mass="4882">MKNFFKKNNMLYRFFAVIGLIFGGWALFNIAMFIGRSIGSLF</sequence>
<dbReference type="EMBL" id="L47121">
    <property type="protein sequence ID" value="AAB81301.1"/>
    <property type="molecule type" value="Genomic_DNA"/>
</dbReference>
<evidence type="ECO:0000256" key="1">
    <source>
        <dbReference type="SAM" id="Phobius"/>
    </source>
</evidence>
<keyword evidence="1" id="KW-1133">Transmembrane helix</keyword>
<feature type="transmembrane region" description="Helical" evidence="1">
    <location>
        <begin position="12"/>
        <end position="34"/>
    </location>
</feature>
<keyword evidence="1" id="KW-0812">Transmembrane</keyword>
<organism evidence="2">
    <name type="scientific">Carnobacterium maltaromaticum</name>
    <name type="common">Carnobacterium piscicola</name>
    <dbReference type="NCBI Taxonomy" id="2751"/>
    <lineage>
        <taxon>Bacteria</taxon>
        <taxon>Bacillati</taxon>
        <taxon>Bacillota</taxon>
        <taxon>Bacilli</taxon>
        <taxon>Lactobacillales</taxon>
        <taxon>Carnobacteriaceae</taxon>
        <taxon>Carnobacterium</taxon>
    </lineage>
</organism>
<keyword evidence="1" id="KW-0472">Membrane</keyword>
<name>Q46311_CARML</name>
<evidence type="ECO:0000313" key="2">
    <source>
        <dbReference type="EMBL" id="AAB81301.1"/>
    </source>
</evidence>
<accession>Q46311</accession>
<dbReference type="AlphaFoldDB" id="Q46311"/>
<proteinExistence type="predicted"/>